<evidence type="ECO:0000313" key="6">
    <source>
        <dbReference type="EMBL" id="APW44402.1"/>
    </source>
</evidence>
<dbReference type="InterPro" id="IPR006603">
    <property type="entry name" value="PQ-loop_rpt"/>
</dbReference>
<keyword evidence="3 5" id="KW-1133">Transmembrane helix</keyword>
<dbReference type="Proteomes" id="UP000186110">
    <property type="component" value="Chromosome"/>
</dbReference>
<evidence type="ECO:0000256" key="2">
    <source>
        <dbReference type="ARBA" id="ARBA00022692"/>
    </source>
</evidence>
<evidence type="ECO:0000256" key="4">
    <source>
        <dbReference type="ARBA" id="ARBA00023136"/>
    </source>
</evidence>
<feature type="transmembrane region" description="Helical" evidence="5">
    <location>
        <begin position="62"/>
        <end position="81"/>
    </location>
</feature>
<organism evidence="6 7">
    <name type="scientific">Rhodoferax saidenbachensis</name>
    <dbReference type="NCBI Taxonomy" id="1484693"/>
    <lineage>
        <taxon>Bacteria</taxon>
        <taxon>Pseudomonadati</taxon>
        <taxon>Pseudomonadota</taxon>
        <taxon>Betaproteobacteria</taxon>
        <taxon>Burkholderiales</taxon>
        <taxon>Comamonadaceae</taxon>
        <taxon>Rhodoferax</taxon>
    </lineage>
</organism>
<keyword evidence="4 5" id="KW-0472">Membrane</keyword>
<evidence type="ECO:0000256" key="5">
    <source>
        <dbReference type="SAM" id="Phobius"/>
    </source>
</evidence>
<dbReference type="eggNOG" id="COG4095">
    <property type="taxonomic scope" value="Bacteria"/>
</dbReference>
<dbReference type="AlphaFoldDB" id="A0A1P8KEJ2"/>
<dbReference type="NCBIfam" id="NF037968">
    <property type="entry name" value="SemiSWEET_2"/>
    <property type="match status" value="1"/>
</dbReference>
<dbReference type="RefSeq" id="WP_029706655.1">
    <property type="nucleotide sequence ID" value="NZ_CP019239.1"/>
</dbReference>
<dbReference type="STRING" id="1484693.RS694_19010"/>
<evidence type="ECO:0000256" key="1">
    <source>
        <dbReference type="ARBA" id="ARBA00004141"/>
    </source>
</evidence>
<proteinExistence type="predicted"/>
<accession>A0A1P8KEJ2</accession>
<keyword evidence="2 5" id="KW-0812">Transmembrane</keyword>
<name>A0A1P8KEJ2_9BURK</name>
<dbReference type="Gene3D" id="1.20.1280.290">
    <property type="match status" value="1"/>
</dbReference>
<reference evidence="6 7" key="1">
    <citation type="submission" date="2017-01" db="EMBL/GenBank/DDBJ databases">
        <authorList>
            <person name="Mah S.A."/>
            <person name="Swanson W.J."/>
            <person name="Moy G.W."/>
            <person name="Vacquier V.D."/>
        </authorList>
    </citation>
    <scope>NUCLEOTIDE SEQUENCE [LARGE SCALE GENOMIC DNA]</scope>
    <source>
        <strain evidence="6 7">DSM 22694</strain>
    </source>
</reference>
<dbReference type="InterPro" id="IPR047662">
    <property type="entry name" value="SemiSWEET"/>
</dbReference>
<gene>
    <name evidence="6" type="ORF">RS694_19010</name>
</gene>
<comment type="subcellular location">
    <subcellularLocation>
        <location evidence="1">Membrane</location>
        <topology evidence="1">Multi-pass membrane protein</topology>
    </subcellularLocation>
</comment>
<dbReference type="KEGG" id="rsb:RS694_19010"/>
<sequence length="86" mass="9440">MQASDIIGTIGATLTTASFVPQAWHTFKTKDVRGISLGMYSAFTVGVACWLVYGFLLSEWPIVIANFITLTLAMAILTMKLRYHAP</sequence>
<evidence type="ECO:0000256" key="3">
    <source>
        <dbReference type="ARBA" id="ARBA00022989"/>
    </source>
</evidence>
<dbReference type="GO" id="GO:0016020">
    <property type="term" value="C:membrane"/>
    <property type="evidence" value="ECO:0007669"/>
    <property type="project" value="UniProtKB-SubCell"/>
</dbReference>
<dbReference type="EMBL" id="CP019239">
    <property type="protein sequence ID" value="APW44402.1"/>
    <property type="molecule type" value="Genomic_DNA"/>
</dbReference>
<keyword evidence="7" id="KW-1185">Reference proteome</keyword>
<dbReference type="GO" id="GO:0051119">
    <property type="term" value="F:sugar transmembrane transporter activity"/>
    <property type="evidence" value="ECO:0007669"/>
    <property type="project" value="InterPro"/>
</dbReference>
<evidence type="ECO:0008006" key="8">
    <source>
        <dbReference type="Google" id="ProtNLM"/>
    </source>
</evidence>
<dbReference type="Pfam" id="PF04193">
    <property type="entry name" value="PQ-loop"/>
    <property type="match status" value="1"/>
</dbReference>
<protein>
    <recommendedName>
        <fullName evidence="8">Glutathione synthetase</fullName>
    </recommendedName>
</protein>
<evidence type="ECO:0000313" key="7">
    <source>
        <dbReference type="Proteomes" id="UP000186110"/>
    </source>
</evidence>
<feature type="transmembrane region" description="Helical" evidence="5">
    <location>
        <begin position="37"/>
        <end position="56"/>
    </location>
</feature>